<dbReference type="CDD" id="cd13666">
    <property type="entry name" value="PBP2_TRAP_DctP_like_1"/>
    <property type="match status" value="1"/>
</dbReference>
<dbReference type="Pfam" id="PF03480">
    <property type="entry name" value="DctP"/>
    <property type="match status" value="1"/>
</dbReference>
<keyword evidence="6" id="KW-1185">Reference proteome</keyword>
<evidence type="ECO:0000313" key="6">
    <source>
        <dbReference type="Proteomes" id="UP000630353"/>
    </source>
</evidence>
<sequence length="341" mass="37359">MKKPMRMLVQAAVVLTTVAAAASAHAEAEFKLRWGHYLGNSKFLVPEQNFAKAIEERTNGRVTIEIAYAGALGKGNEILTLAGRGAIDMASVVPGYYADQLRFWKAFQIPFIFNSSKQAIEVSIASYKELPMFKAELDKMNVRFLFHQPLGEYYLTGPSPDCDTVDGLKGKKIRSFGADIPKAQSAIGAVPVTIGVGDIYEALQRGNLDYSFINAGNILATKIYEPGKYSCGPIMSIAGHLIVIGNRTWDRLPKDIQDIFLDQAAKSQAEYIPFLDKVESDAKAEIEANGGVFKPFPAAEMAKWRAAAPDMLEGWVKDMEGKGQGAEAAQVAKRWRELTAN</sequence>
<accession>A0A918XYA8</accession>
<organism evidence="5 6">
    <name type="scientific">Thalassobaculum fulvum</name>
    <dbReference type="NCBI Taxonomy" id="1633335"/>
    <lineage>
        <taxon>Bacteria</taxon>
        <taxon>Pseudomonadati</taxon>
        <taxon>Pseudomonadota</taxon>
        <taxon>Alphaproteobacteria</taxon>
        <taxon>Rhodospirillales</taxon>
        <taxon>Thalassobaculaceae</taxon>
        <taxon>Thalassobaculum</taxon>
    </lineage>
</organism>
<dbReference type="PANTHER" id="PTHR33376">
    <property type="match status" value="1"/>
</dbReference>
<dbReference type="PANTHER" id="PTHR33376:SF7">
    <property type="entry name" value="C4-DICARBOXYLATE-BINDING PROTEIN DCTB"/>
    <property type="match status" value="1"/>
</dbReference>
<evidence type="ECO:0000256" key="1">
    <source>
        <dbReference type="ARBA" id="ARBA00009023"/>
    </source>
</evidence>
<reference evidence="5" key="2">
    <citation type="submission" date="2020-09" db="EMBL/GenBank/DDBJ databases">
        <authorList>
            <person name="Sun Q."/>
            <person name="Kim S."/>
        </authorList>
    </citation>
    <scope>NUCLEOTIDE SEQUENCE</scope>
    <source>
        <strain evidence="5">KCTC 42651</strain>
    </source>
</reference>
<dbReference type="Proteomes" id="UP000630353">
    <property type="component" value="Unassembled WGS sequence"/>
</dbReference>
<dbReference type="Gene3D" id="3.40.190.170">
    <property type="entry name" value="Bacterial extracellular solute-binding protein, family 7"/>
    <property type="match status" value="1"/>
</dbReference>
<dbReference type="NCBIfam" id="NF037995">
    <property type="entry name" value="TRAP_S1"/>
    <property type="match status" value="1"/>
</dbReference>
<keyword evidence="2" id="KW-0813">Transport</keyword>
<evidence type="ECO:0000256" key="4">
    <source>
        <dbReference type="SAM" id="SignalP"/>
    </source>
</evidence>
<dbReference type="InterPro" id="IPR018389">
    <property type="entry name" value="DctP_fam"/>
</dbReference>
<proteinExistence type="inferred from homology"/>
<name>A0A918XYA8_9PROT</name>
<protein>
    <submittedName>
        <fullName evidence="5">C4-dicarboxylate ABC transporter</fullName>
    </submittedName>
</protein>
<evidence type="ECO:0000256" key="3">
    <source>
        <dbReference type="ARBA" id="ARBA00022729"/>
    </source>
</evidence>
<dbReference type="RefSeq" id="WP_189995013.1">
    <property type="nucleotide sequence ID" value="NZ_BMZS01000014.1"/>
</dbReference>
<evidence type="ECO:0000313" key="5">
    <source>
        <dbReference type="EMBL" id="GHD62264.1"/>
    </source>
</evidence>
<reference evidence="5" key="1">
    <citation type="journal article" date="2014" name="Int. J. Syst. Evol. Microbiol.">
        <title>Complete genome sequence of Corynebacterium casei LMG S-19264T (=DSM 44701T), isolated from a smear-ripened cheese.</title>
        <authorList>
            <consortium name="US DOE Joint Genome Institute (JGI-PGF)"/>
            <person name="Walter F."/>
            <person name="Albersmeier A."/>
            <person name="Kalinowski J."/>
            <person name="Ruckert C."/>
        </authorList>
    </citation>
    <scope>NUCLEOTIDE SEQUENCE</scope>
    <source>
        <strain evidence="5">KCTC 42651</strain>
    </source>
</reference>
<keyword evidence="3 4" id="KW-0732">Signal</keyword>
<dbReference type="EMBL" id="BMZS01000014">
    <property type="protein sequence ID" value="GHD62264.1"/>
    <property type="molecule type" value="Genomic_DNA"/>
</dbReference>
<dbReference type="InterPro" id="IPR038404">
    <property type="entry name" value="TRAP_DctP_sf"/>
</dbReference>
<feature type="signal peptide" evidence="4">
    <location>
        <begin position="1"/>
        <end position="26"/>
    </location>
</feature>
<feature type="chain" id="PRO_5037251494" evidence="4">
    <location>
        <begin position="27"/>
        <end position="341"/>
    </location>
</feature>
<dbReference type="AlphaFoldDB" id="A0A918XYA8"/>
<comment type="caution">
    <text evidence="5">The sequence shown here is derived from an EMBL/GenBank/DDBJ whole genome shotgun (WGS) entry which is preliminary data.</text>
</comment>
<evidence type="ECO:0000256" key="2">
    <source>
        <dbReference type="ARBA" id="ARBA00022448"/>
    </source>
</evidence>
<comment type="similarity">
    <text evidence="1">Belongs to the bacterial solute-binding protein 7 family.</text>
</comment>
<dbReference type="GO" id="GO:0055085">
    <property type="term" value="P:transmembrane transport"/>
    <property type="evidence" value="ECO:0007669"/>
    <property type="project" value="InterPro"/>
</dbReference>
<gene>
    <name evidence="5" type="ORF">GCM10017083_50850</name>
</gene>